<dbReference type="HAMAP" id="MF_04138">
    <property type="entry name" value="TMP_LAMBDA"/>
    <property type="match status" value="1"/>
</dbReference>
<dbReference type="InterPro" id="IPR043680">
    <property type="entry name" value="GpH_LAMBDA"/>
</dbReference>
<evidence type="ECO:0000256" key="2">
    <source>
        <dbReference type="SAM" id="MobiDB-lite"/>
    </source>
</evidence>
<dbReference type="Proteomes" id="UP000218796">
    <property type="component" value="Unassembled WGS sequence"/>
</dbReference>
<accession>A0A2A2M952</accession>
<dbReference type="OrthoDB" id="79849at2"/>
<sequence length="1024" mass="110791">MSQQISDLVINLDVDTATFKEQMARIRGQLSGMGKDADGSSDRMRKLVESQTNAIKGVGDTNARVMSEVKSQQSSTADTLKKDWEKASKAVDETHRRVAELNRKLQESQSQSSALGRDQDALTASFFRQIDGTKQLSNGMQSLGRIQEQIRAARKNGNITQQDYLTLLSHSSARIKETALAEAEAGKQKARFLQQLKSQVVAQKLSGTELLRFKAAQVGAGDAAELYIRKLDTAKTATRNLGIQSAAARRELGVLVGELARGNFGALRGSGITLANRAGWIEQLMSLRGLGLAAVVGGIATAVYVLGKAWYQGSEEAVAFNRQLILTGNYASKTSAELQSMAKSLSGGGITQGAMSSALASVVGSGSFSGNAVTMIADTAAKMQASVGQSVDETIRQFKRLQDDPVQSVLELDKTLHFLTATQLEQITTLAEQGRTTDAARIAMDTYANAMRARSADIKNNLGDLESAWKWLGNAASGAWDQMLNVGRESTLKDKVESTRQQLERAQKDLDSLQRGGAADSTGYGYGRKNDSLISQQETQRVSSQKALVTRLQKELGELSEKSYQDSVTAARAAAEQKEQERQKRQFQSDQDLKRQYETSEEKHQREILRIKNSYASQSAKDEAVKRENARFAKEQASKVRKGPQYKAPVGDKAEESSQADLQALQAQLVVLQQHKAVTDVISQQRKDLWRSQAQFAVLEAAATKRQLTTQEQSLLASKSSVLAYKARVAAVGDEVVLQERLNRLNDQADKYLLQQQTKRDALLASQTKSSREVQRGLERSQLLSGQKDNPRLNEMLDAQRKTWEQEDQLRSNWQAGGQKAWADYADAATDAYSVMKDAGGQALTGLSSQLTTFLTTGKADFKSFTSSILSMLTEILVKMALVNGVKSLAGAMGWGGIEANAKGGVYSSASLSAYSGSVVDKPTFFAFAKGGGVMGEAGPEAILPLRRGANGKLGVVAGSGGGGSPVFHNTVILQNDGSATSKSSGGNEVVSKTMMKMLDQFCQDNISKSLRPGGQLFNAMKGR</sequence>
<protein>
    <submittedName>
        <fullName evidence="5">Phage tail tape measure protein</fullName>
    </submittedName>
</protein>
<dbReference type="Pfam" id="PF09718">
    <property type="entry name" value="Tape_meas_lam_C"/>
    <property type="match status" value="1"/>
</dbReference>
<dbReference type="InterPro" id="IPR009628">
    <property type="entry name" value="Phage_tape_measure_N"/>
</dbReference>
<feature type="region of interest" description="Disordered" evidence="2">
    <location>
        <begin position="633"/>
        <end position="657"/>
    </location>
</feature>
<dbReference type="InterPro" id="IPR006431">
    <property type="entry name" value="Phage_tape_meas_C"/>
</dbReference>
<feature type="compositionally biased region" description="Basic and acidic residues" evidence="2">
    <location>
        <begin position="575"/>
        <end position="584"/>
    </location>
</feature>
<gene>
    <name evidence="5" type="ORF">CJD50_17835</name>
</gene>
<feature type="region of interest" description="Disordered" evidence="2">
    <location>
        <begin position="492"/>
        <end position="530"/>
    </location>
</feature>
<evidence type="ECO:0000259" key="4">
    <source>
        <dbReference type="Pfam" id="PF09718"/>
    </source>
</evidence>
<feature type="domain" description="Bacteriophage tail tape measure C-terminal" evidence="4">
    <location>
        <begin position="813"/>
        <end position="884"/>
    </location>
</feature>
<reference evidence="5 6" key="1">
    <citation type="submission" date="2017-08" db="EMBL/GenBank/DDBJ databases">
        <title>Draft Genome Sequence of Hafnia alvei CITHA-6 Isolated from Raw Bovine Milk.</title>
        <authorList>
            <person name="Culligan E.P."/>
            <person name="Mcsweeney A."/>
            <person name="O'Doherty C."/>
            <person name="Gleeson E."/>
            <person name="O'Riordan D."/>
            <person name="Sleator R.D."/>
        </authorList>
    </citation>
    <scope>NUCLEOTIDE SEQUENCE [LARGE SCALE GENOMIC DNA]</scope>
    <source>
        <strain evidence="5 6">CITHA-6</strain>
    </source>
</reference>
<feature type="compositionally biased region" description="Basic and acidic residues" evidence="2">
    <location>
        <begin position="770"/>
        <end position="779"/>
    </location>
</feature>
<feature type="region of interest" description="Disordered" evidence="2">
    <location>
        <begin position="562"/>
        <end position="606"/>
    </location>
</feature>
<dbReference type="NCBIfam" id="TIGR01541">
    <property type="entry name" value="tape_meas_lam_C"/>
    <property type="match status" value="1"/>
</dbReference>
<evidence type="ECO:0000259" key="3">
    <source>
        <dbReference type="Pfam" id="PF06791"/>
    </source>
</evidence>
<proteinExistence type="inferred from homology"/>
<keyword evidence="1" id="KW-0175">Coiled coil</keyword>
<keyword evidence="6" id="KW-1185">Reference proteome</keyword>
<feature type="compositionally biased region" description="Basic and acidic residues" evidence="2">
    <location>
        <begin position="492"/>
        <end position="512"/>
    </location>
</feature>
<dbReference type="RefSeq" id="WP_095661693.1">
    <property type="nucleotide sequence ID" value="NZ_NQMS01000008.1"/>
</dbReference>
<feature type="domain" description="Bacteriophage tail tape measure N-terminal" evidence="3">
    <location>
        <begin position="232"/>
        <end position="427"/>
    </location>
</feature>
<evidence type="ECO:0000256" key="1">
    <source>
        <dbReference type="SAM" id="Coils"/>
    </source>
</evidence>
<feature type="region of interest" description="Disordered" evidence="2">
    <location>
        <begin position="764"/>
        <end position="792"/>
    </location>
</feature>
<name>A0A2A2M952_9GAMM</name>
<organism evidence="5 6">
    <name type="scientific">Hafnia paralvei</name>
    <dbReference type="NCBI Taxonomy" id="546367"/>
    <lineage>
        <taxon>Bacteria</taxon>
        <taxon>Pseudomonadati</taxon>
        <taxon>Pseudomonadota</taxon>
        <taxon>Gammaproteobacteria</taxon>
        <taxon>Enterobacterales</taxon>
        <taxon>Hafniaceae</taxon>
        <taxon>Hafnia</taxon>
    </lineage>
</organism>
<feature type="coiled-coil region" evidence="1">
    <location>
        <begin position="91"/>
        <end position="118"/>
    </location>
</feature>
<evidence type="ECO:0000313" key="5">
    <source>
        <dbReference type="EMBL" id="PAV95295.1"/>
    </source>
</evidence>
<feature type="compositionally biased region" description="Basic and acidic residues" evidence="2">
    <location>
        <begin position="591"/>
        <end position="606"/>
    </location>
</feature>
<dbReference type="EMBL" id="NQMS01000008">
    <property type="protein sequence ID" value="PAV95295.1"/>
    <property type="molecule type" value="Genomic_DNA"/>
</dbReference>
<comment type="caution">
    <text evidence="5">The sequence shown here is derived from an EMBL/GenBank/DDBJ whole genome shotgun (WGS) entry which is preliminary data.</text>
</comment>
<evidence type="ECO:0000313" key="6">
    <source>
        <dbReference type="Proteomes" id="UP000218796"/>
    </source>
</evidence>
<dbReference type="AlphaFoldDB" id="A0A2A2M952"/>
<dbReference type="Pfam" id="PF06791">
    <property type="entry name" value="TMP_2"/>
    <property type="match status" value="1"/>
</dbReference>